<dbReference type="InterPro" id="IPR027417">
    <property type="entry name" value="P-loop_NTPase"/>
</dbReference>
<dbReference type="Proteomes" id="UP000503129">
    <property type="component" value="Chromosome"/>
</dbReference>
<dbReference type="RefSeq" id="WP_171975401.1">
    <property type="nucleotide sequence ID" value="NZ_CAWOXK010000001.1"/>
</dbReference>
<dbReference type="InterPro" id="IPR003959">
    <property type="entry name" value="ATPase_AAA_core"/>
</dbReference>
<dbReference type="AlphaFoldDB" id="A0A856MD90"/>
<dbReference type="PANTHER" id="PTHR32182:SF22">
    <property type="entry name" value="ATP-DEPENDENT ENDONUCLEASE, OLD FAMILY-RELATED"/>
    <property type="match status" value="1"/>
</dbReference>
<dbReference type="Gene3D" id="3.40.50.300">
    <property type="entry name" value="P-loop containing nucleotide triphosphate hydrolases"/>
    <property type="match status" value="1"/>
</dbReference>
<dbReference type="SUPFAM" id="SSF52540">
    <property type="entry name" value="P-loop containing nucleoside triphosphate hydrolases"/>
    <property type="match status" value="1"/>
</dbReference>
<proteinExistence type="predicted"/>
<dbReference type="GO" id="GO:0000731">
    <property type="term" value="P:DNA synthesis involved in DNA repair"/>
    <property type="evidence" value="ECO:0007669"/>
    <property type="project" value="TreeGrafter"/>
</dbReference>
<sequence length="379" mass="43297">MTGTNSDKQLSRIVLKGFKSIAECDLELSRLNVLIGANGAGKSNFIGFFRMIQQLVDQNLQVFVSRQGSPDALLHFGRKTTEQLEFQLYFGNNGYFATLEPTQDNRLMFARESFWWNMSGEREIGKGHFETKAFVDTGTGINEYVLSAMQQWRVYHFHDTSDSAYIKQPHGINDNAYLRPDARNLASFLYLLRDGYPASYQKIVKTIRLVAPFFRDFYLRPSPQNKEVIELEWFEQGQDVPFKAHLLSDGTLRFMCLAIVFLQPEELQPETILVDEPELGLHPYATTVLASLIRTTTKQVIVSTQSVELLNEFDASDVIVVDRDQQGKSLLRRLNKHDLQEWLEDYSLGELWKKNVLGGRPSPSPYATARYAIGHPSPL</sequence>
<dbReference type="GO" id="GO:0005524">
    <property type="term" value="F:ATP binding"/>
    <property type="evidence" value="ECO:0007669"/>
    <property type="project" value="InterPro"/>
</dbReference>
<dbReference type="PANTHER" id="PTHR32182">
    <property type="entry name" value="DNA REPLICATION AND REPAIR PROTEIN RECF"/>
    <property type="match status" value="1"/>
</dbReference>
<organism evidence="2 3">
    <name type="scientific">Brasilonema sennae CENA114</name>
    <dbReference type="NCBI Taxonomy" id="415709"/>
    <lineage>
        <taxon>Bacteria</taxon>
        <taxon>Bacillati</taxon>
        <taxon>Cyanobacteriota</taxon>
        <taxon>Cyanophyceae</taxon>
        <taxon>Nostocales</taxon>
        <taxon>Scytonemataceae</taxon>
        <taxon>Brasilonema</taxon>
        <taxon>Bromeliae group (in: Brasilonema)</taxon>
    </lineage>
</organism>
<keyword evidence="3" id="KW-1185">Reference proteome</keyword>
<name>A0A856MD90_9CYAN</name>
<protein>
    <submittedName>
        <fullName evidence="2">Chromosome segregation protein SMC</fullName>
    </submittedName>
</protein>
<evidence type="ECO:0000313" key="2">
    <source>
        <dbReference type="EMBL" id="QDL07007.1"/>
    </source>
</evidence>
<evidence type="ECO:0000259" key="1">
    <source>
        <dbReference type="Pfam" id="PF13304"/>
    </source>
</evidence>
<dbReference type="EMBL" id="CP030118">
    <property type="protein sequence ID" value="QDL07007.1"/>
    <property type="molecule type" value="Genomic_DNA"/>
</dbReference>
<feature type="domain" description="ATPase AAA-type core" evidence="1">
    <location>
        <begin position="212"/>
        <end position="311"/>
    </location>
</feature>
<dbReference type="GO" id="GO:0006302">
    <property type="term" value="P:double-strand break repair"/>
    <property type="evidence" value="ECO:0007669"/>
    <property type="project" value="TreeGrafter"/>
</dbReference>
<dbReference type="KEGG" id="bsen:DP114_02945"/>
<dbReference type="Pfam" id="PF13304">
    <property type="entry name" value="AAA_21"/>
    <property type="match status" value="2"/>
</dbReference>
<feature type="domain" description="ATPase AAA-type core" evidence="1">
    <location>
        <begin position="31"/>
        <end position="71"/>
    </location>
</feature>
<dbReference type="InterPro" id="IPR014555">
    <property type="entry name" value="RecF-like"/>
</dbReference>
<accession>A0A856MD90</accession>
<evidence type="ECO:0000313" key="3">
    <source>
        <dbReference type="Proteomes" id="UP000503129"/>
    </source>
</evidence>
<gene>
    <name evidence="2" type="ORF">DP114_02945</name>
</gene>
<dbReference type="GO" id="GO:0016887">
    <property type="term" value="F:ATP hydrolysis activity"/>
    <property type="evidence" value="ECO:0007669"/>
    <property type="project" value="InterPro"/>
</dbReference>
<dbReference type="PIRSF" id="PIRSF029347">
    <property type="entry name" value="RecF"/>
    <property type="match status" value="1"/>
</dbReference>
<reference evidence="2 3" key="1">
    <citation type="submission" date="2018-06" db="EMBL/GenBank/DDBJ databases">
        <title>Comparative genomics of Brasilonema spp. strains.</title>
        <authorList>
            <person name="Alvarenga D.O."/>
            <person name="Fiore M.F."/>
            <person name="Varani A.M."/>
        </authorList>
    </citation>
    <scope>NUCLEOTIDE SEQUENCE [LARGE SCALE GENOMIC DNA]</scope>
    <source>
        <strain evidence="2 3">CENA114</strain>
    </source>
</reference>